<proteinExistence type="predicted"/>
<protein>
    <recommendedName>
        <fullName evidence="3">DUF2267 domain-containing protein</fullName>
    </recommendedName>
</protein>
<sequence length="124" mass="13693">MEYKDLVRAVAERSALSREEAADLVRATLDTLGSRLSAREAKNLAARLPESLRDSLHIQEKGEHFGLHDFVRKVSKRTGLTMREATAGVRAVLTTLREAVDDEAFAHAMSQLPGEFQEMAEATA</sequence>
<organism evidence="1 2">
    <name type="scientific">Streptosporangium fragile</name>
    <dbReference type="NCBI Taxonomy" id="46186"/>
    <lineage>
        <taxon>Bacteria</taxon>
        <taxon>Bacillati</taxon>
        <taxon>Actinomycetota</taxon>
        <taxon>Actinomycetes</taxon>
        <taxon>Streptosporangiales</taxon>
        <taxon>Streptosporangiaceae</taxon>
        <taxon>Streptosporangium</taxon>
    </lineage>
</organism>
<name>A0ABN3W5R8_9ACTN</name>
<dbReference type="EMBL" id="BAAAVI010000052">
    <property type="protein sequence ID" value="GAA2894031.1"/>
    <property type="molecule type" value="Genomic_DNA"/>
</dbReference>
<comment type="caution">
    <text evidence="1">The sequence shown here is derived from an EMBL/GenBank/DDBJ whole genome shotgun (WGS) entry which is preliminary data.</text>
</comment>
<accession>A0ABN3W5R8</accession>
<dbReference type="Proteomes" id="UP001500831">
    <property type="component" value="Unassembled WGS sequence"/>
</dbReference>
<dbReference type="InterPro" id="IPR018727">
    <property type="entry name" value="DUF2267"/>
</dbReference>
<dbReference type="Pfam" id="PF10025">
    <property type="entry name" value="DUF2267"/>
    <property type="match status" value="1"/>
</dbReference>
<keyword evidence="2" id="KW-1185">Reference proteome</keyword>
<evidence type="ECO:0000313" key="2">
    <source>
        <dbReference type="Proteomes" id="UP001500831"/>
    </source>
</evidence>
<dbReference type="InterPro" id="IPR038282">
    <property type="entry name" value="DUF2267_sf"/>
</dbReference>
<evidence type="ECO:0000313" key="1">
    <source>
        <dbReference type="EMBL" id="GAA2894031.1"/>
    </source>
</evidence>
<evidence type="ECO:0008006" key="3">
    <source>
        <dbReference type="Google" id="ProtNLM"/>
    </source>
</evidence>
<reference evidence="1 2" key="1">
    <citation type="journal article" date="2019" name="Int. J. Syst. Evol. Microbiol.">
        <title>The Global Catalogue of Microorganisms (GCM) 10K type strain sequencing project: providing services to taxonomists for standard genome sequencing and annotation.</title>
        <authorList>
            <consortium name="The Broad Institute Genomics Platform"/>
            <consortium name="The Broad Institute Genome Sequencing Center for Infectious Disease"/>
            <person name="Wu L."/>
            <person name="Ma J."/>
        </authorList>
    </citation>
    <scope>NUCLEOTIDE SEQUENCE [LARGE SCALE GENOMIC DNA]</scope>
    <source>
        <strain evidence="1 2">JCM 6242</strain>
    </source>
</reference>
<dbReference type="Gene3D" id="1.10.490.110">
    <property type="entry name" value="Uncharacterized conserved protein DUF2267"/>
    <property type="match status" value="1"/>
</dbReference>
<gene>
    <name evidence="1" type="ORF">GCM10010517_58650</name>
</gene>